<feature type="domain" description="HTH luxR-type" evidence="3">
    <location>
        <begin position="95"/>
        <end position="149"/>
    </location>
</feature>
<dbReference type="InterPro" id="IPR000792">
    <property type="entry name" value="Tscrpt_reg_LuxR_C"/>
</dbReference>
<evidence type="ECO:0000256" key="1">
    <source>
        <dbReference type="ARBA" id="ARBA00023015"/>
    </source>
</evidence>
<dbReference type="InterPro" id="IPR016032">
    <property type="entry name" value="Sig_transdc_resp-reg_C-effctor"/>
</dbReference>
<proteinExistence type="predicted"/>
<dbReference type="RefSeq" id="WP_160836607.1">
    <property type="nucleotide sequence ID" value="NZ_WMET01000002.1"/>
</dbReference>
<dbReference type="InterPro" id="IPR036388">
    <property type="entry name" value="WH-like_DNA-bd_sf"/>
</dbReference>
<dbReference type="Pfam" id="PF00196">
    <property type="entry name" value="GerE"/>
    <property type="match status" value="1"/>
</dbReference>
<evidence type="ECO:0000313" key="5">
    <source>
        <dbReference type="Proteomes" id="UP000460949"/>
    </source>
</evidence>
<comment type="caution">
    <text evidence="4">The sequence shown here is derived from an EMBL/GenBank/DDBJ whole genome shotgun (WGS) entry which is preliminary data.</text>
</comment>
<dbReference type="AlphaFoldDB" id="A0A845DRY6"/>
<dbReference type="Proteomes" id="UP000460949">
    <property type="component" value="Unassembled WGS sequence"/>
</dbReference>
<keyword evidence="2" id="KW-0804">Transcription</keyword>
<sequence length="149" mass="17944">MTLVPEFHELEKLIYNVMHKLYLPPPYDDYFQESYLVYHAAKARYDPTRSQFSSYYHSKLEYHFLTLVSNEQKRTHAQDHLHRCLPANHLLPSVRLYLPPCLSPCEQRILSDLLKGYKNIEIAYRLKISPSTFYRRRRTLRAKLARLRM</sequence>
<evidence type="ECO:0000256" key="2">
    <source>
        <dbReference type="ARBA" id="ARBA00023163"/>
    </source>
</evidence>
<reference evidence="4 5" key="1">
    <citation type="submission" date="2019-11" db="EMBL/GenBank/DDBJ databases">
        <title>Genome sequences of 17 halophilic strains isolated from different environments.</title>
        <authorList>
            <person name="Furrow R.E."/>
        </authorList>
    </citation>
    <scope>NUCLEOTIDE SEQUENCE [LARGE SCALE GENOMIC DNA]</scope>
    <source>
        <strain evidence="4 5">22511_23_Filter</strain>
    </source>
</reference>
<dbReference type="GO" id="GO:0003677">
    <property type="term" value="F:DNA binding"/>
    <property type="evidence" value="ECO:0007669"/>
    <property type="project" value="InterPro"/>
</dbReference>
<dbReference type="SUPFAM" id="SSF46894">
    <property type="entry name" value="C-terminal effector domain of the bipartite response regulators"/>
    <property type="match status" value="1"/>
</dbReference>
<protein>
    <recommendedName>
        <fullName evidence="3">HTH luxR-type domain-containing protein</fullName>
    </recommendedName>
</protein>
<keyword evidence="1" id="KW-0805">Transcription regulation</keyword>
<gene>
    <name evidence="4" type="ORF">GLW04_09685</name>
</gene>
<dbReference type="PROSITE" id="PS50043">
    <property type="entry name" value="HTH_LUXR_2"/>
    <property type="match status" value="1"/>
</dbReference>
<dbReference type="EMBL" id="WMET01000002">
    <property type="protein sequence ID" value="MYL20156.1"/>
    <property type="molecule type" value="Genomic_DNA"/>
</dbReference>
<organism evidence="4 5">
    <name type="scientific">Halobacillus litoralis</name>
    <dbReference type="NCBI Taxonomy" id="45668"/>
    <lineage>
        <taxon>Bacteria</taxon>
        <taxon>Bacillati</taxon>
        <taxon>Bacillota</taxon>
        <taxon>Bacilli</taxon>
        <taxon>Bacillales</taxon>
        <taxon>Bacillaceae</taxon>
        <taxon>Halobacillus</taxon>
    </lineage>
</organism>
<evidence type="ECO:0000259" key="3">
    <source>
        <dbReference type="PROSITE" id="PS50043"/>
    </source>
</evidence>
<name>A0A845DRY6_9BACI</name>
<accession>A0A845DRY6</accession>
<evidence type="ECO:0000313" key="4">
    <source>
        <dbReference type="EMBL" id="MYL20156.1"/>
    </source>
</evidence>
<dbReference type="GO" id="GO:0006355">
    <property type="term" value="P:regulation of DNA-templated transcription"/>
    <property type="evidence" value="ECO:0007669"/>
    <property type="project" value="InterPro"/>
</dbReference>
<dbReference type="Gene3D" id="1.10.10.10">
    <property type="entry name" value="Winged helix-like DNA-binding domain superfamily/Winged helix DNA-binding domain"/>
    <property type="match status" value="1"/>
</dbReference>
<dbReference type="SMART" id="SM00421">
    <property type="entry name" value="HTH_LUXR"/>
    <property type="match status" value="1"/>
</dbReference>